<name>B4HWA8_DROSE</name>
<proteinExistence type="predicted"/>
<dbReference type="OMA" id="MCNLEYE"/>
<dbReference type="PANTHER" id="PTHR12463:SF0">
    <property type="entry name" value="ALPHA-KETOGLUTARATE-DEPENDENT DIOXYGENASE ALKB HOMOLOG 4"/>
    <property type="match status" value="1"/>
</dbReference>
<dbReference type="InterPro" id="IPR032857">
    <property type="entry name" value="ALKBH4"/>
</dbReference>
<feature type="compositionally biased region" description="Polar residues" evidence="2">
    <location>
        <begin position="15"/>
        <end position="33"/>
    </location>
</feature>
<comment type="cofactor">
    <cofactor evidence="1">
        <name>Fe(2+)</name>
        <dbReference type="ChEBI" id="CHEBI:29033"/>
    </cofactor>
</comment>
<evidence type="ECO:0000256" key="1">
    <source>
        <dbReference type="ARBA" id="ARBA00001954"/>
    </source>
</evidence>
<sequence length="389" mass="44637">MAKRRGRPTAGTKKPTLQPTQRRTKQESGLQCTNQKVTQHNVHVKNLRELTKNAEIRNTDTLITNNGKNIVEEDSDEDDPMWTLGMNTIRPCGCKGVRTCLSCEQNFQIAKTSLKEQFQQLEAWSYCIQCDLLQPGWDTNQVQKDHENHKKDEGLPLPGILVQEEFLSVDEGAQLIADLDDLPWDISQSGRRKQNFGPKTNFKKRKLRLGSFAGFPRTTEYVQRRFEDVPLLRGFQTIEQCSLEYEPSKGASIDPHVDDCWIWGERVVTVNCLGDSVLTLTPYEVQQQGKYNLDLVASYEDELLAPLLTDDQLATFEGKVLRIPMPNLSLIVLYGPARYQFEHSVLREDVQERRVCVAYREFTPMYINGADIQKGDPVREKSQIFWQIN</sequence>
<dbReference type="GO" id="GO:0032451">
    <property type="term" value="F:demethylase activity"/>
    <property type="evidence" value="ECO:0007669"/>
    <property type="project" value="TreeGrafter"/>
</dbReference>
<organism evidence="4">
    <name type="scientific">Drosophila sechellia</name>
    <name type="common">Fruit fly</name>
    <dbReference type="NCBI Taxonomy" id="7238"/>
    <lineage>
        <taxon>Eukaryota</taxon>
        <taxon>Metazoa</taxon>
        <taxon>Ecdysozoa</taxon>
        <taxon>Arthropoda</taxon>
        <taxon>Hexapoda</taxon>
        <taxon>Insecta</taxon>
        <taxon>Pterygota</taxon>
        <taxon>Neoptera</taxon>
        <taxon>Endopterygota</taxon>
        <taxon>Diptera</taxon>
        <taxon>Brachycera</taxon>
        <taxon>Muscomorpha</taxon>
        <taxon>Ephydroidea</taxon>
        <taxon>Drosophilidae</taxon>
        <taxon>Drosophila</taxon>
        <taxon>Sophophora</taxon>
    </lineage>
</organism>
<evidence type="ECO:0000313" key="4">
    <source>
        <dbReference type="Proteomes" id="UP000001292"/>
    </source>
</evidence>
<dbReference type="InterPro" id="IPR037151">
    <property type="entry name" value="AlkB-like_sf"/>
</dbReference>
<dbReference type="STRING" id="7238.B4HWA8"/>
<evidence type="ECO:0000313" key="3">
    <source>
        <dbReference type="EMBL" id="EDW52303.1"/>
    </source>
</evidence>
<dbReference type="GO" id="GO:0070988">
    <property type="term" value="P:demethylation"/>
    <property type="evidence" value="ECO:0007669"/>
    <property type="project" value="InterPro"/>
</dbReference>
<evidence type="ECO:0000256" key="2">
    <source>
        <dbReference type="SAM" id="MobiDB-lite"/>
    </source>
</evidence>
<dbReference type="PhylomeDB" id="B4HWA8"/>
<dbReference type="GO" id="GO:0016491">
    <property type="term" value="F:oxidoreductase activity"/>
    <property type="evidence" value="ECO:0007669"/>
    <property type="project" value="TreeGrafter"/>
</dbReference>
<feature type="region of interest" description="Disordered" evidence="2">
    <location>
        <begin position="1"/>
        <end position="33"/>
    </location>
</feature>
<dbReference type="SUPFAM" id="SSF51197">
    <property type="entry name" value="Clavaminate synthase-like"/>
    <property type="match status" value="1"/>
</dbReference>
<dbReference type="Proteomes" id="UP000001292">
    <property type="component" value="Unassembled WGS sequence"/>
</dbReference>
<dbReference type="EMBL" id="CH480818">
    <property type="protein sequence ID" value="EDW52303.1"/>
    <property type="molecule type" value="Genomic_DNA"/>
</dbReference>
<dbReference type="AlphaFoldDB" id="B4HWA8"/>
<dbReference type="GO" id="GO:0035167">
    <property type="term" value="P:larval lymph gland hemopoiesis"/>
    <property type="evidence" value="ECO:0007669"/>
    <property type="project" value="EnsemblMetazoa"/>
</dbReference>
<dbReference type="Gene3D" id="2.60.120.590">
    <property type="entry name" value="Alpha-ketoglutarate-dependent dioxygenase AlkB-like"/>
    <property type="match status" value="1"/>
</dbReference>
<dbReference type="PANTHER" id="PTHR12463">
    <property type="entry name" value="OXYGENASE-RELATED"/>
    <property type="match status" value="1"/>
</dbReference>
<accession>B4HWA8</accession>
<reference evidence="3 4" key="1">
    <citation type="journal article" date="2007" name="Nature">
        <title>Evolution of genes and genomes on the Drosophila phylogeny.</title>
        <authorList>
            <consortium name="Drosophila 12 Genomes Consortium"/>
            <person name="Clark A.G."/>
            <person name="Eisen M.B."/>
            <person name="Smith D.R."/>
            <person name="Bergman C.M."/>
            <person name="Oliver B."/>
            <person name="Markow T.A."/>
            <person name="Kaufman T.C."/>
            <person name="Kellis M."/>
            <person name="Gelbart W."/>
            <person name="Iyer V.N."/>
            <person name="Pollard D.A."/>
            <person name="Sackton T.B."/>
            <person name="Larracuente A.M."/>
            <person name="Singh N.D."/>
            <person name="Abad J.P."/>
            <person name="Abt D.N."/>
            <person name="Adryan B."/>
            <person name="Aguade M."/>
            <person name="Akashi H."/>
            <person name="Anderson W.W."/>
            <person name="Aquadro C.F."/>
            <person name="Ardell D.H."/>
            <person name="Arguello R."/>
            <person name="Artieri C.G."/>
            <person name="Barbash D.A."/>
            <person name="Barker D."/>
            <person name="Barsanti P."/>
            <person name="Batterham P."/>
            <person name="Batzoglou S."/>
            <person name="Begun D."/>
            <person name="Bhutkar A."/>
            <person name="Blanco E."/>
            <person name="Bosak S.A."/>
            <person name="Bradley R.K."/>
            <person name="Brand A.D."/>
            <person name="Brent M.R."/>
            <person name="Brooks A.N."/>
            <person name="Brown R.H."/>
            <person name="Butlin R.K."/>
            <person name="Caggese C."/>
            <person name="Calvi B.R."/>
            <person name="Bernardo de Carvalho A."/>
            <person name="Caspi A."/>
            <person name="Castrezana S."/>
            <person name="Celniker S.E."/>
            <person name="Chang J.L."/>
            <person name="Chapple C."/>
            <person name="Chatterji S."/>
            <person name="Chinwalla A."/>
            <person name="Civetta A."/>
            <person name="Clifton S.W."/>
            <person name="Comeron J.M."/>
            <person name="Costello J.C."/>
            <person name="Coyne J.A."/>
            <person name="Daub J."/>
            <person name="David R.G."/>
            <person name="Delcher A.L."/>
            <person name="Delehaunty K."/>
            <person name="Do C.B."/>
            <person name="Ebling H."/>
            <person name="Edwards K."/>
            <person name="Eickbush T."/>
            <person name="Evans J.D."/>
            <person name="Filipski A."/>
            <person name="Findeiss S."/>
            <person name="Freyhult E."/>
            <person name="Fulton L."/>
            <person name="Fulton R."/>
            <person name="Garcia A.C."/>
            <person name="Gardiner A."/>
            <person name="Garfield D.A."/>
            <person name="Garvin B.E."/>
            <person name="Gibson G."/>
            <person name="Gilbert D."/>
            <person name="Gnerre S."/>
            <person name="Godfrey J."/>
            <person name="Good R."/>
            <person name="Gotea V."/>
            <person name="Gravely B."/>
            <person name="Greenberg A.J."/>
            <person name="Griffiths-Jones S."/>
            <person name="Gross S."/>
            <person name="Guigo R."/>
            <person name="Gustafson E.A."/>
            <person name="Haerty W."/>
            <person name="Hahn M.W."/>
            <person name="Halligan D.L."/>
            <person name="Halpern A.L."/>
            <person name="Halter G.M."/>
            <person name="Han M.V."/>
            <person name="Heger A."/>
            <person name="Hillier L."/>
            <person name="Hinrichs A.S."/>
            <person name="Holmes I."/>
            <person name="Hoskins R.A."/>
            <person name="Hubisz M.J."/>
            <person name="Hultmark D."/>
            <person name="Huntley M.A."/>
            <person name="Jaffe D.B."/>
            <person name="Jagadeeshan S."/>
            <person name="Jeck W.R."/>
            <person name="Johnson J."/>
            <person name="Jones C.D."/>
            <person name="Jordan W.C."/>
            <person name="Karpen G.H."/>
            <person name="Kataoka E."/>
            <person name="Keightley P.D."/>
            <person name="Kheradpour P."/>
            <person name="Kirkness E.F."/>
            <person name="Koerich L.B."/>
            <person name="Kristiansen K."/>
            <person name="Kudrna D."/>
            <person name="Kulathinal R.J."/>
            <person name="Kumar S."/>
            <person name="Kwok R."/>
            <person name="Lander E."/>
            <person name="Langley C.H."/>
            <person name="Lapoint R."/>
            <person name="Lazzaro B.P."/>
            <person name="Lee S.J."/>
            <person name="Levesque L."/>
            <person name="Li R."/>
            <person name="Lin C.F."/>
            <person name="Lin M.F."/>
            <person name="Lindblad-Toh K."/>
            <person name="Llopart A."/>
            <person name="Long M."/>
            <person name="Low L."/>
            <person name="Lozovsky E."/>
            <person name="Lu J."/>
            <person name="Luo M."/>
            <person name="Machado C.A."/>
            <person name="Makalowski W."/>
            <person name="Marzo M."/>
            <person name="Matsuda M."/>
            <person name="Matzkin L."/>
            <person name="McAllister B."/>
            <person name="McBride C.S."/>
            <person name="McKernan B."/>
            <person name="McKernan K."/>
            <person name="Mendez-Lago M."/>
            <person name="Minx P."/>
            <person name="Mollenhauer M.U."/>
            <person name="Montooth K."/>
            <person name="Mount S.M."/>
            <person name="Mu X."/>
            <person name="Myers E."/>
            <person name="Negre B."/>
            <person name="Newfeld S."/>
            <person name="Nielsen R."/>
            <person name="Noor M.A."/>
            <person name="O'Grady P."/>
            <person name="Pachter L."/>
            <person name="Papaceit M."/>
            <person name="Parisi M.J."/>
            <person name="Parisi M."/>
            <person name="Parts L."/>
            <person name="Pedersen J.S."/>
            <person name="Pesole G."/>
            <person name="Phillippy A.M."/>
            <person name="Ponting C.P."/>
            <person name="Pop M."/>
            <person name="Porcelli D."/>
            <person name="Powell J.R."/>
            <person name="Prohaska S."/>
            <person name="Pruitt K."/>
            <person name="Puig M."/>
            <person name="Quesneville H."/>
            <person name="Ram K.R."/>
            <person name="Rand D."/>
            <person name="Rasmussen M.D."/>
            <person name="Reed L.K."/>
            <person name="Reenan R."/>
            <person name="Reily A."/>
            <person name="Remington K.A."/>
            <person name="Rieger T.T."/>
            <person name="Ritchie M.G."/>
            <person name="Robin C."/>
            <person name="Rogers Y.H."/>
            <person name="Rohde C."/>
            <person name="Rozas J."/>
            <person name="Rubenfield M.J."/>
            <person name="Ruiz A."/>
            <person name="Russo S."/>
            <person name="Salzberg S.L."/>
            <person name="Sanchez-Gracia A."/>
            <person name="Saranga D.J."/>
            <person name="Sato H."/>
            <person name="Schaeffer S.W."/>
            <person name="Schatz M.C."/>
            <person name="Schlenke T."/>
            <person name="Schwartz R."/>
            <person name="Segarra C."/>
            <person name="Singh R.S."/>
            <person name="Sirot L."/>
            <person name="Sirota M."/>
            <person name="Sisneros N.B."/>
            <person name="Smith C.D."/>
            <person name="Smith T.F."/>
            <person name="Spieth J."/>
            <person name="Stage D.E."/>
            <person name="Stark A."/>
            <person name="Stephan W."/>
            <person name="Strausberg R.L."/>
            <person name="Strempel S."/>
            <person name="Sturgill D."/>
            <person name="Sutton G."/>
            <person name="Sutton G.G."/>
            <person name="Tao W."/>
            <person name="Teichmann S."/>
            <person name="Tobari Y.N."/>
            <person name="Tomimura Y."/>
            <person name="Tsolas J.M."/>
            <person name="Valente V.L."/>
            <person name="Venter E."/>
            <person name="Venter J.C."/>
            <person name="Vicario S."/>
            <person name="Vieira F.G."/>
            <person name="Vilella A.J."/>
            <person name="Villasante A."/>
            <person name="Walenz B."/>
            <person name="Wang J."/>
            <person name="Wasserman M."/>
            <person name="Watts T."/>
            <person name="Wilson D."/>
            <person name="Wilson R.K."/>
            <person name="Wing R.A."/>
            <person name="Wolfner M.F."/>
            <person name="Wong A."/>
            <person name="Wong G.K."/>
            <person name="Wu C.I."/>
            <person name="Wu G."/>
            <person name="Yamamoto D."/>
            <person name="Yang H.P."/>
            <person name="Yang S.P."/>
            <person name="Yorke J.A."/>
            <person name="Yoshida K."/>
            <person name="Zdobnov E."/>
            <person name="Zhang P."/>
            <person name="Zhang Y."/>
            <person name="Zimin A.V."/>
            <person name="Baldwin J."/>
            <person name="Abdouelleil A."/>
            <person name="Abdulkadir J."/>
            <person name="Abebe A."/>
            <person name="Abera B."/>
            <person name="Abreu J."/>
            <person name="Acer S.C."/>
            <person name="Aftuck L."/>
            <person name="Alexander A."/>
            <person name="An P."/>
            <person name="Anderson E."/>
            <person name="Anderson S."/>
            <person name="Arachi H."/>
            <person name="Azer M."/>
            <person name="Bachantsang P."/>
            <person name="Barry A."/>
            <person name="Bayul T."/>
            <person name="Berlin A."/>
            <person name="Bessette D."/>
            <person name="Bloom T."/>
            <person name="Blye J."/>
            <person name="Boguslavskiy L."/>
            <person name="Bonnet C."/>
            <person name="Boukhgalter B."/>
            <person name="Bourzgui I."/>
            <person name="Brown A."/>
            <person name="Cahill P."/>
            <person name="Channer S."/>
            <person name="Cheshatsang Y."/>
            <person name="Chuda L."/>
            <person name="Citroen M."/>
            <person name="Collymore A."/>
            <person name="Cooke P."/>
            <person name="Costello M."/>
            <person name="D'Aco K."/>
            <person name="Daza R."/>
            <person name="De Haan G."/>
            <person name="DeGray S."/>
            <person name="DeMaso C."/>
            <person name="Dhargay N."/>
            <person name="Dooley K."/>
            <person name="Dooley E."/>
            <person name="Doricent M."/>
            <person name="Dorje P."/>
            <person name="Dorjee K."/>
            <person name="Dupes A."/>
            <person name="Elong R."/>
            <person name="Falk J."/>
            <person name="Farina A."/>
            <person name="Faro S."/>
            <person name="Ferguson D."/>
            <person name="Fisher S."/>
            <person name="Foley C.D."/>
            <person name="Franke A."/>
            <person name="Friedrich D."/>
            <person name="Gadbois L."/>
            <person name="Gearin G."/>
            <person name="Gearin C.R."/>
            <person name="Giannoukos G."/>
            <person name="Goode T."/>
            <person name="Graham J."/>
            <person name="Grandbois E."/>
            <person name="Grewal S."/>
            <person name="Gyaltsen K."/>
            <person name="Hafez N."/>
            <person name="Hagos B."/>
            <person name="Hall J."/>
            <person name="Henson C."/>
            <person name="Hollinger A."/>
            <person name="Honan T."/>
            <person name="Huard M.D."/>
            <person name="Hughes L."/>
            <person name="Hurhula B."/>
            <person name="Husby M.E."/>
            <person name="Kamat A."/>
            <person name="Kanga B."/>
            <person name="Kashin S."/>
            <person name="Khazanovich D."/>
            <person name="Kisner P."/>
            <person name="Lance K."/>
            <person name="Lara M."/>
            <person name="Lee W."/>
            <person name="Lennon N."/>
            <person name="Letendre F."/>
            <person name="LeVine R."/>
            <person name="Lipovsky A."/>
            <person name="Liu X."/>
            <person name="Liu J."/>
            <person name="Liu S."/>
            <person name="Lokyitsang T."/>
            <person name="Lokyitsang Y."/>
            <person name="Lubonja R."/>
            <person name="Lui A."/>
            <person name="MacDonald P."/>
            <person name="Magnisalis V."/>
            <person name="Maru K."/>
            <person name="Matthews C."/>
            <person name="McCusker W."/>
            <person name="McDonough S."/>
            <person name="Mehta T."/>
            <person name="Meldrim J."/>
            <person name="Meneus L."/>
            <person name="Mihai O."/>
            <person name="Mihalev A."/>
            <person name="Mihova T."/>
            <person name="Mittelman R."/>
            <person name="Mlenga V."/>
            <person name="Montmayeur A."/>
            <person name="Mulrain L."/>
            <person name="Navidi A."/>
            <person name="Naylor J."/>
            <person name="Negash T."/>
            <person name="Nguyen T."/>
            <person name="Nguyen N."/>
            <person name="Nicol R."/>
            <person name="Norbu C."/>
            <person name="Norbu N."/>
            <person name="Novod N."/>
            <person name="O'Neill B."/>
            <person name="Osman S."/>
            <person name="Markiewicz E."/>
            <person name="Oyono O.L."/>
            <person name="Patti C."/>
            <person name="Phunkhang P."/>
            <person name="Pierre F."/>
            <person name="Priest M."/>
            <person name="Raghuraman S."/>
            <person name="Rege F."/>
            <person name="Reyes R."/>
            <person name="Rise C."/>
            <person name="Rogov P."/>
            <person name="Ross K."/>
            <person name="Ryan E."/>
            <person name="Settipalli S."/>
            <person name="Shea T."/>
            <person name="Sherpa N."/>
            <person name="Shi L."/>
            <person name="Shih D."/>
            <person name="Sparrow T."/>
            <person name="Spaulding J."/>
            <person name="Stalker J."/>
            <person name="Stange-Thomann N."/>
            <person name="Stavropoulos S."/>
            <person name="Stone C."/>
            <person name="Strader C."/>
            <person name="Tesfaye S."/>
            <person name="Thomson T."/>
            <person name="Thoulutsang Y."/>
            <person name="Thoulutsang D."/>
            <person name="Topham K."/>
            <person name="Topping I."/>
            <person name="Tsamla T."/>
            <person name="Vassiliev H."/>
            <person name="Vo A."/>
            <person name="Wangchuk T."/>
            <person name="Wangdi T."/>
            <person name="Weiand M."/>
            <person name="Wilkinson J."/>
            <person name="Wilson A."/>
            <person name="Yadav S."/>
            <person name="Young G."/>
            <person name="Yu Q."/>
            <person name="Zembek L."/>
            <person name="Zhong D."/>
            <person name="Zimmer A."/>
            <person name="Zwirko Z."/>
            <person name="Jaffe D.B."/>
            <person name="Alvarez P."/>
            <person name="Brockman W."/>
            <person name="Butler J."/>
            <person name="Chin C."/>
            <person name="Gnerre S."/>
            <person name="Grabherr M."/>
            <person name="Kleber M."/>
            <person name="Mauceli E."/>
            <person name="MacCallum I."/>
        </authorList>
    </citation>
    <scope>NUCLEOTIDE SEQUENCE [LARGE SCALE GENOMIC DNA]</scope>
    <source>
        <strain evidence="4">Rob3c / Tucson 14021-0248.25</strain>
    </source>
</reference>
<dbReference type="HOGENOM" id="CLU_060545_0_0_1"/>
<protein>
    <submittedName>
        <fullName evidence="3">GM17708</fullName>
    </submittedName>
</protein>
<gene>
    <name evidence="3" type="primary">Dsec\GM17708</name>
    <name evidence="3" type="ORF">Dsec_GM17708</name>
</gene>
<keyword evidence="4" id="KW-1185">Reference proteome</keyword>